<keyword evidence="1" id="KW-0812">Transmembrane</keyword>
<reference evidence="2 3" key="1">
    <citation type="submission" date="2016-07" db="EMBL/GenBank/DDBJ databases">
        <title>Draft genome of Scalindua rubra, obtained from a brine-seawater interface in the Red Sea, sheds light on salt adaptation in anammox bacteria.</title>
        <authorList>
            <person name="Speth D.R."/>
            <person name="Lagkouvardos I."/>
            <person name="Wang Y."/>
            <person name="Qian P.-Y."/>
            <person name="Dutilh B.E."/>
            <person name="Jetten M.S."/>
        </authorList>
    </citation>
    <scope>NUCLEOTIDE SEQUENCE [LARGE SCALE GENOMIC DNA]</scope>
    <source>
        <strain evidence="2">BSI-1</strain>
    </source>
</reference>
<evidence type="ECO:0000313" key="2">
    <source>
        <dbReference type="EMBL" id="ODS31756.1"/>
    </source>
</evidence>
<comment type="caution">
    <text evidence="2">The sequence shown here is derived from an EMBL/GenBank/DDBJ whole genome shotgun (WGS) entry which is preliminary data.</text>
</comment>
<keyword evidence="1" id="KW-1133">Transmembrane helix</keyword>
<accession>A0A1E3X7Z8</accession>
<gene>
    <name evidence="2" type="ORF">SCARUB_03114</name>
</gene>
<dbReference type="Proteomes" id="UP000094056">
    <property type="component" value="Unassembled WGS sequence"/>
</dbReference>
<evidence type="ECO:0000313" key="3">
    <source>
        <dbReference type="Proteomes" id="UP000094056"/>
    </source>
</evidence>
<organism evidence="2 3">
    <name type="scientific">Candidatus Scalindua rubra</name>
    <dbReference type="NCBI Taxonomy" id="1872076"/>
    <lineage>
        <taxon>Bacteria</taxon>
        <taxon>Pseudomonadati</taxon>
        <taxon>Planctomycetota</taxon>
        <taxon>Candidatus Brocadiia</taxon>
        <taxon>Candidatus Brocadiales</taxon>
        <taxon>Candidatus Scalinduaceae</taxon>
        <taxon>Candidatus Scalindua</taxon>
    </lineage>
</organism>
<evidence type="ECO:0000256" key="1">
    <source>
        <dbReference type="SAM" id="Phobius"/>
    </source>
</evidence>
<proteinExistence type="predicted"/>
<protein>
    <submittedName>
        <fullName evidence="2">Uncharacterized protein</fullName>
    </submittedName>
</protein>
<feature type="transmembrane region" description="Helical" evidence="1">
    <location>
        <begin position="29"/>
        <end position="51"/>
    </location>
</feature>
<sequence length="88" mass="9597">MSWFAILVLSAIIAWEVTDYEIPVDCYDYAIVSGKSIVASLLLALIWVHLFSKATIATFLTTFASIGVVVVVAARTIIVYAIIDELTS</sequence>
<feature type="transmembrane region" description="Helical" evidence="1">
    <location>
        <begin position="63"/>
        <end position="83"/>
    </location>
</feature>
<dbReference type="EMBL" id="MAYW01000096">
    <property type="protein sequence ID" value="ODS31756.1"/>
    <property type="molecule type" value="Genomic_DNA"/>
</dbReference>
<name>A0A1E3X7Z8_9BACT</name>
<keyword evidence="1" id="KW-0472">Membrane</keyword>
<dbReference type="AlphaFoldDB" id="A0A1E3X7Z8"/>